<dbReference type="GeneID" id="114477447"/>
<keyword evidence="4" id="KW-1185">Reference proteome</keyword>
<feature type="compositionally biased region" description="Polar residues" evidence="1">
    <location>
        <begin position="941"/>
        <end position="952"/>
    </location>
</feature>
<evidence type="ECO:0000313" key="4">
    <source>
        <dbReference type="Proteomes" id="UP000694680"/>
    </source>
</evidence>
<dbReference type="InterPro" id="IPR001849">
    <property type="entry name" value="PH_domain"/>
</dbReference>
<dbReference type="CTD" id="55200"/>
<feature type="region of interest" description="Disordered" evidence="1">
    <location>
        <begin position="971"/>
        <end position="995"/>
    </location>
</feature>
<reference evidence="3" key="3">
    <citation type="submission" date="2025-09" db="UniProtKB">
        <authorList>
            <consortium name="Ensembl"/>
        </authorList>
    </citation>
    <scope>IDENTIFICATION</scope>
</reference>
<feature type="compositionally biased region" description="Basic and acidic residues" evidence="1">
    <location>
        <begin position="698"/>
        <end position="709"/>
    </location>
</feature>
<feature type="domain" description="DH" evidence="2">
    <location>
        <begin position="164"/>
        <end position="356"/>
    </location>
</feature>
<dbReference type="OrthoDB" id="660555at2759"/>
<dbReference type="GO" id="GO:0030139">
    <property type="term" value="C:endocytic vesicle"/>
    <property type="evidence" value="ECO:0007669"/>
    <property type="project" value="TreeGrafter"/>
</dbReference>
<gene>
    <name evidence="3" type="primary">plekhg6</name>
</gene>
<dbReference type="InterPro" id="IPR000219">
    <property type="entry name" value="DH_dom"/>
</dbReference>
<dbReference type="PANTHER" id="PTHR13217">
    <property type="entry name" value="PLECKSTRIN HOMOLOGY DOMAIN-CONTAINING FAMILY G MEMBER 7"/>
    <property type="match status" value="1"/>
</dbReference>
<dbReference type="GO" id="GO:0007266">
    <property type="term" value="P:Rho protein signal transduction"/>
    <property type="evidence" value="ECO:0007669"/>
    <property type="project" value="TreeGrafter"/>
</dbReference>
<dbReference type="PROSITE" id="PS50010">
    <property type="entry name" value="DH_2"/>
    <property type="match status" value="1"/>
</dbReference>
<feature type="compositionally biased region" description="Basic and acidic residues" evidence="1">
    <location>
        <begin position="525"/>
        <end position="538"/>
    </location>
</feature>
<proteinExistence type="predicted"/>
<evidence type="ECO:0000256" key="1">
    <source>
        <dbReference type="SAM" id="MobiDB-lite"/>
    </source>
</evidence>
<dbReference type="GO" id="GO:0005886">
    <property type="term" value="C:plasma membrane"/>
    <property type="evidence" value="ECO:0007669"/>
    <property type="project" value="TreeGrafter"/>
</dbReference>
<feature type="compositionally biased region" description="Low complexity" evidence="1">
    <location>
        <begin position="791"/>
        <end position="820"/>
    </location>
</feature>
<dbReference type="SMART" id="SM00233">
    <property type="entry name" value="PH"/>
    <property type="match status" value="1"/>
</dbReference>
<dbReference type="Ensembl" id="ENSGWIT00000057716.1">
    <property type="protein sequence ID" value="ENSGWIP00000053520.1"/>
    <property type="gene ID" value="ENSGWIG00000025725.1"/>
</dbReference>
<reference evidence="3" key="1">
    <citation type="submission" date="2020-06" db="EMBL/GenBank/DDBJ databases">
        <authorList>
            <consortium name="Wellcome Sanger Institute Data Sharing"/>
        </authorList>
    </citation>
    <scope>NUCLEOTIDE SEQUENCE [LARGE SCALE GENOMIC DNA]</scope>
</reference>
<feature type="region of interest" description="Disordered" evidence="1">
    <location>
        <begin position="759"/>
        <end position="955"/>
    </location>
</feature>
<dbReference type="GO" id="GO:0005085">
    <property type="term" value="F:guanyl-nucleotide exchange factor activity"/>
    <property type="evidence" value="ECO:0007669"/>
    <property type="project" value="InterPro"/>
</dbReference>
<reference evidence="3" key="2">
    <citation type="submission" date="2025-08" db="UniProtKB">
        <authorList>
            <consortium name="Ensembl"/>
        </authorList>
    </citation>
    <scope>IDENTIFICATION</scope>
</reference>
<feature type="region of interest" description="Disordered" evidence="1">
    <location>
        <begin position="1"/>
        <end position="75"/>
    </location>
</feature>
<dbReference type="SUPFAM" id="SSF50729">
    <property type="entry name" value="PH domain-like"/>
    <property type="match status" value="1"/>
</dbReference>
<evidence type="ECO:0000313" key="3">
    <source>
        <dbReference type="Ensembl" id="ENSGWIP00000053520.1"/>
    </source>
</evidence>
<organism evidence="3 4">
    <name type="scientific">Gouania willdenowi</name>
    <name type="common">Blunt-snouted clingfish</name>
    <name type="synonym">Lepadogaster willdenowi</name>
    <dbReference type="NCBI Taxonomy" id="441366"/>
    <lineage>
        <taxon>Eukaryota</taxon>
        <taxon>Metazoa</taxon>
        <taxon>Chordata</taxon>
        <taxon>Craniata</taxon>
        <taxon>Vertebrata</taxon>
        <taxon>Euteleostomi</taxon>
        <taxon>Actinopterygii</taxon>
        <taxon>Neopterygii</taxon>
        <taxon>Teleostei</taxon>
        <taxon>Neoteleostei</taxon>
        <taxon>Acanthomorphata</taxon>
        <taxon>Ovalentaria</taxon>
        <taxon>Blenniimorphae</taxon>
        <taxon>Blenniiformes</taxon>
        <taxon>Gobiesocoidei</taxon>
        <taxon>Gobiesocidae</taxon>
        <taxon>Gobiesocinae</taxon>
        <taxon>Gouania</taxon>
    </lineage>
</organism>
<protein>
    <recommendedName>
        <fullName evidence="2">DH domain-containing protein</fullName>
    </recommendedName>
</protein>
<feature type="compositionally biased region" description="Acidic residues" evidence="1">
    <location>
        <begin position="687"/>
        <end position="697"/>
    </location>
</feature>
<feature type="compositionally biased region" description="Basic and acidic residues" evidence="1">
    <location>
        <begin position="977"/>
        <end position="994"/>
    </location>
</feature>
<dbReference type="Gene3D" id="1.20.900.10">
    <property type="entry name" value="Dbl homology (DH) domain"/>
    <property type="match status" value="1"/>
</dbReference>
<dbReference type="InterPro" id="IPR040181">
    <property type="entry name" value="PKHG5/7"/>
</dbReference>
<feature type="compositionally biased region" description="Basic and acidic residues" evidence="1">
    <location>
        <begin position="28"/>
        <end position="39"/>
    </location>
</feature>
<dbReference type="GO" id="GO:0030424">
    <property type="term" value="C:axon"/>
    <property type="evidence" value="ECO:0007669"/>
    <property type="project" value="TreeGrafter"/>
</dbReference>
<feature type="compositionally biased region" description="Polar residues" evidence="1">
    <location>
        <begin position="777"/>
        <end position="786"/>
    </location>
</feature>
<dbReference type="SMART" id="SM00325">
    <property type="entry name" value="RhoGEF"/>
    <property type="match status" value="1"/>
</dbReference>
<dbReference type="PANTHER" id="PTHR13217:SF10">
    <property type="entry name" value="PLECKSTRIN HOMOLOGY DOMAIN-CONTAINING FAMILY G MEMBER 6 ISOFORM X1"/>
    <property type="match status" value="1"/>
</dbReference>
<accession>A0A8C5NGJ4</accession>
<dbReference type="CDD" id="cd00160">
    <property type="entry name" value="RhoGEF"/>
    <property type="match status" value="1"/>
</dbReference>
<evidence type="ECO:0000259" key="2">
    <source>
        <dbReference type="PROSITE" id="PS50010"/>
    </source>
</evidence>
<dbReference type="RefSeq" id="XP_028325546.1">
    <property type="nucleotide sequence ID" value="XM_028469745.1"/>
</dbReference>
<feature type="compositionally biased region" description="Polar residues" evidence="1">
    <location>
        <begin position="843"/>
        <end position="871"/>
    </location>
</feature>
<feature type="compositionally biased region" description="Polar residues" evidence="1">
    <location>
        <begin position="40"/>
        <end position="52"/>
    </location>
</feature>
<sequence length="1050" mass="119361">MDPTKPSLSSKAPNANNGGANDPVMEETVQRDSESRESDVNVSATAETNQPHRGSEGRQKYSTIGHQRRTKQKVVTDFATISKGSSTGNKPRTALRQVLFSQGVSDKASEERGQLDMLKQELENITVPTSLKWTWKEDSQGSTLETSWTDIVQSHSTMPKMQRRQQEALWEFVTTELTYINKLIIIKDLVMAALSYLRQHGYLTEVTPEILFSNLPLILNAHQLFWQEVIYPMLHEVRKTGKPFDPIDLEAGCMQFQERFSCYKDYCWEEEDSVEFCWKQTESNSQFLTFVQWVENHPQCMRMRLGDMQAKPHQRITKYPLLLKAVLTNTQDTDVQLRLRGMLSNVNNFLESINDYLRLKDDELALSISAQRVEAYEVEGINEEIDKHVRELCQFNLTCPIKGVDTKVIRKLLLEENLKVRGRRDNKLEVVALLFSDVLLITKVQKKGERLKVVRPPLALDRTYCIPLKDGYSFVLVEIGELQSVMNVFIIVASSPESCSMWVSTLHRAKETLKKLRLMEYHRQLSSKGHQDANKQEDTVNDTELEERSITHPRRESVVSDFTSVPHSMNGFNKAEQYVSQVKAASNNKGLEWDSQPSVQNQKVLHGSNTSQQLEPERCEWIEMKGYQSMNHMEEDEGKVVESKITFEGGLTLNHRTNSPNLDLFNQRTADPVKHNTRIPKLVAELPDVDYPMEDDSTLQHRDQPKTLKEGPAFVGQRQPEKSTKKNSDFHFMNQGILMNSGSSHSGKYNLLPNTFNFPKNLKSPGLRKRRPAATYQGPQLQQPSSHGLERSWSSSQNLSSDSESNISLERNSVSSNSSSESHRVFTLSSLKPNQGMFGKMSLSESEVSDGSPSNKRPNLKTQRSTSNPNINLEGVNINPLQTPHKDNEQRPHISRNNSSPLLGLLERAKERTSTRNMSKRVQIPTASDVVSRVPPPSPSFATTLSPPLSEQQLDRDLEEAPVLMRRRARAVSNGWKEQHVDGDENDGKKRNEFQEGENVDWTGWCFDDDEVMDHIQPRGEGLLVGISRSLASIGFNEFSEQDDGEYSQV</sequence>
<dbReference type="InterPro" id="IPR011993">
    <property type="entry name" value="PH-like_dom_sf"/>
</dbReference>
<name>A0A8C5NGJ4_GOUWI</name>
<dbReference type="GO" id="GO:0043542">
    <property type="term" value="P:endothelial cell migration"/>
    <property type="evidence" value="ECO:0007669"/>
    <property type="project" value="TreeGrafter"/>
</dbReference>
<dbReference type="Pfam" id="PF00621">
    <property type="entry name" value="RhoGEF"/>
    <property type="match status" value="1"/>
</dbReference>
<dbReference type="Proteomes" id="UP000694680">
    <property type="component" value="Chromosome 16"/>
</dbReference>
<feature type="region of interest" description="Disordered" evidence="1">
    <location>
        <begin position="525"/>
        <end position="552"/>
    </location>
</feature>
<feature type="compositionally biased region" description="Polar residues" evidence="1">
    <location>
        <begin position="1"/>
        <end position="13"/>
    </location>
</feature>
<dbReference type="Gene3D" id="2.30.29.30">
    <property type="entry name" value="Pleckstrin-homology domain (PH domain)/Phosphotyrosine-binding domain (PTB)"/>
    <property type="match status" value="1"/>
</dbReference>
<dbReference type="SUPFAM" id="SSF48065">
    <property type="entry name" value="DBL homology domain (DH-domain)"/>
    <property type="match status" value="1"/>
</dbReference>
<dbReference type="AlphaFoldDB" id="A0A8C5NGJ4"/>
<dbReference type="InterPro" id="IPR035899">
    <property type="entry name" value="DBL_dom_sf"/>
</dbReference>
<feature type="region of interest" description="Disordered" evidence="1">
    <location>
        <begin position="686"/>
        <end position="729"/>
    </location>
</feature>
<feature type="compositionally biased region" description="Basic and acidic residues" evidence="1">
    <location>
        <begin position="719"/>
        <end position="729"/>
    </location>
</feature>